<evidence type="ECO:0000313" key="1">
    <source>
        <dbReference type="EMBL" id="EEQ86037.2"/>
    </source>
</evidence>
<accession>A0ABP2EQW4</accession>
<reference evidence="2" key="1">
    <citation type="journal article" date="2015" name="PLoS Genet.">
        <title>The dynamic genome and transcriptome of the human fungal pathogen Blastomyces and close relative Emmonsia.</title>
        <authorList>
            <person name="Munoz J.F."/>
            <person name="Gauthier G.M."/>
            <person name="Desjardins C.A."/>
            <person name="Gallo J.E."/>
            <person name="Holder J."/>
            <person name="Sullivan T.D."/>
            <person name="Marty A.J."/>
            <person name="Carmen J.C."/>
            <person name="Chen Z."/>
            <person name="Ding L."/>
            <person name="Gujja S."/>
            <person name="Magrini V."/>
            <person name="Misas E."/>
            <person name="Mitreva M."/>
            <person name="Priest M."/>
            <person name="Saif S."/>
            <person name="Whiston E.A."/>
            <person name="Young S."/>
            <person name="Zeng Q."/>
            <person name="Goldman W.E."/>
            <person name="Mardis E.R."/>
            <person name="Taylor J.W."/>
            <person name="McEwen J.G."/>
            <person name="Clay O.K."/>
            <person name="Klein B.S."/>
            <person name="Cuomo C.A."/>
        </authorList>
    </citation>
    <scope>NUCLEOTIDE SEQUENCE [LARGE SCALE GENOMIC DNA]</scope>
    <source>
        <strain evidence="2">ER-3 / ATCC MYA-2586</strain>
    </source>
</reference>
<dbReference type="GeneID" id="69030741"/>
<feature type="non-terminal residue" evidence="1">
    <location>
        <position position="189"/>
    </location>
</feature>
<gene>
    <name evidence="1" type="ORF">BDCG_09306</name>
</gene>
<proteinExistence type="predicted"/>
<dbReference type="EMBL" id="EQ999986">
    <property type="protein sequence ID" value="EEQ86037.2"/>
    <property type="molecule type" value="Genomic_DNA"/>
</dbReference>
<protein>
    <submittedName>
        <fullName evidence="1">Uncharacterized protein</fullName>
    </submittedName>
</protein>
<feature type="non-terminal residue" evidence="1">
    <location>
        <position position="1"/>
    </location>
</feature>
<evidence type="ECO:0000313" key="2">
    <source>
        <dbReference type="Proteomes" id="UP000002039"/>
    </source>
</evidence>
<name>A0ABP2EQW4_AJEDR</name>
<organism evidence="1 2">
    <name type="scientific">Ajellomyces dermatitidis (strain ER-3 / ATCC MYA-2586)</name>
    <name type="common">Blastomyces dermatitidis</name>
    <dbReference type="NCBI Taxonomy" id="559297"/>
    <lineage>
        <taxon>Eukaryota</taxon>
        <taxon>Fungi</taxon>
        <taxon>Dikarya</taxon>
        <taxon>Ascomycota</taxon>
        <taxon>Pezizomycotina</taxon>
        <taxon>Eurotiomycetes</taxon>
        <taxon>Eurotiomycetidae</taxon>
        <taxon>Onygenales</taxon>
        <taxon>Ajellomycetaceae</taxon>
        <taxon>Blastomyces</taxon>
    </lineage>
</organism>
<dbReference type="RefSeq" id="XP_045273660.1">
    <property type="nucleotide sequence ID" value="XM_045425097.1"/>
</dbReference>
<dbReference type="Proteomes" id="UP000002039">
    <property type="component" value="Unassembled WGS sequence"/>
</dbReference>
<sequence>SSHIDRFISADDSESDVTFLIENLKNMIMKELLISCVAESSVFSLASSVTSFSAAPLSVSFSATPQSSTLVPMSGSPAPAIPVPATPDFAVSAFITNSPHFKKILCRLNELHLSTKDIHVFRNRNADVILFYICECEAYTPCLRFTSVSEIILIKDDNTAETIFSHSQASSITFSLFSAEKIVHTSGCK</sequence>
<keyword evidence="2" id="KW-1185">Reference proteome</keyword>